<dbReference type="SUPFAM" id="SSF56935">
    <property type="entry name" value="Porins"/>
    <property type="match status" value="1"/>
</dbReference>
<dbReference type="EMBL" id="QBKN01000016">
    <property type="protein sequence ID" value="PTX46452.1"/>
    <property type="molecule type" value="Genomic_DNA"/>
</dbReference>
<feature type="signal peptide" evidence="1">
    <location>
        <begin position="1"/>
        <end position="22"/>
    </location>
</feature>
<name>A0A2T6ARL6_9RHOB</name>
<keyword evidence="3" id="KW-1185">Reference proteome</keyword>
<evidence type="ECO:0000313" key="2">
    <source>
        <dbReference type="EMBL" id="PTX46452.1"/>
    </source>
</evidence>
<proteinExistence type="predicted"/>
<dbReference type="Proteomes" id="UP000244069">
    <property type="component" value="Unassembled WGS sequence"/>
</dbReference>
<evidence type="ECO:0008006" key="4">
    <source>
        <dbReference type="Google" id="ProtNLM"/>
    </source>
</evidence>
<evidence type="ECO:0000256" key="1">
    <source>
        <dbReference type="SAM" id="SignalP"/>
    </source>
</evidence>
<protein>
    <recommendedName>
        <fullName evidence="4">Porin</fullName>
    </recommendedName>
</protein>
<gene>
    <name evidence="2" type="ORF">C8N44_11627</name>
</gene>
<organism evidence="2 3">
    <name type="scientific">Allosediminivita pacifica</name>
    <dbReference type="NCBI Taxonomy" id="1267769"/>
    <lineage>
        <taxon>Bacteria</taxon>
        <taxon>Pseudomonadati</taxon>
        <taxon>Pseudomonadota</taxon>
        <taxon>Alphaproteobacteria</taxon>
        <taxon>Rhodobacterales</taxon>
        <taxon>Paracoccaceae</taxon>
        <taxon>Allosediminivita</taxon>
    </lineage>
</organism>
<dbReference type="AlphaFoldDB" id="A0A2T6ARL6"/>
<keyword evidence="1" id="KW-0732">Signal</keyword>
<feature type="chain" id="PRO_5015620125" description="Porin" evidence="1">
    <location>
        <begin position="23"/>
        <end position="270"/>
    </location>
</feature>
<accession>A0A2T6ARL6</accession>
<evidence type="ECO:0000313" key="3">
    <source>
        <dbReference type="Proteomes" id="UP000244069"/>
    </source>
</evidence>
<dbReference type="RefSeq" id="WP_107977266.1">
    <property type="nucleotide sequence ID" value="NZ_BMEZ01000017.1"/>
</dbReference>
<reference evidence="2 3" key="1">
    <citation type="submission" date="2018-04" db="EMBL/GenBank/DDBJ databases">
        <title>Genomic Encyclopedia of Archaeal and Bacterial Type Strains, Phase II (KMG-II): from individual species to whole genera.</title>
        <authorList>
            <person name="Goeker M."/>
        </authorList>
    </citation>
    <scope>NUCLEOTIDE SEQUENCE [LARGE SCALE GENOMIC DNA]</scope>
    <source>
        <strain evidence="2 3">DSM 29329</strain>
    </source>
</reference>
<sequence length="270" mass="28694">MKKIPIIAAAAVSLIGAGSASAQSFQGLDVDTGHSRIAFDDQTVSLSKVDANVGYGFGRGFGVQGDLGYLGLNADEDADAFSFRLLGRYDMDRALSFGVGVGRLVPFDDDDFEPATFYSMQAMYLAGPVRVEGGVTHYDAEDDPMNALSVEGHYEFVPGISKAYGGVDRLSMDGDYADLLTAGYEQGFGTFDLHGEVTRTRYDNDAATGLYVGGSVDLSPDVEFYGELGRVTDGDDYAGAVSAGLRWQMGRGKDEGLFSSPLSTLDFAGF</sequence>
<comment type="caution">
    <text evidence="2">The sequence shown here is derived from an EMBL/GenBank/DDBJ whole genome shotgun (WGS) entry which is preliminary data.</text>
</comment>